<feature type="transmembrane region" description="Helical" evidence="8">
    <location>
        <begin position="300"/>
        <end position="323"/>
    </location>
</feature>
<proteinExistence type="inferred from homology"/>
<dbReference type="GO" id="GO:0008049">
    <property type="term" value="P:male courtship behavior"/>
    <property type="evidence" value="ECO:0007669"/>
    <property type="project" value="TreeGrafter"/>
</dbReference>
<dbReference type="Pfam" id="PF08395">
    <property type="entry name" value="7tm_7"/>
    <property type="match status" value="1"/>
</dbReference>
<comment type="subcellular location">
    <subcellularLocation>
        <location evidence="1 8">Cell membrane</location>
        <topology evidence="1 8">Multi-pass membrane protein</topology>
    </subcellularLocation>
</comment>
<evidence type="ECO:0000256" key="6">
    <source>
        <dbReference type="ARBA" id="ARBA00023170"/>
    </source>
</evidence>
<feature type="transmembrane region" description="Helical" evidence="8">
    <location>
        <begin position="142"/>
        <end position="161"/>
    </location>
</feature>
<keyword evidence="7 8" id="KW-0807">Transducer</keyword>
<sequence length="417" mass="47267">MSSAKVTVFETYSSVIVLLKCVGLHPPLTNPKRQSQLHYRLINLISLTFIGCFHGLLMIHFLLGNDFTRYSTGSVIVQQMLYAFYVARYVMSIVVSFFAYNCLEHSHRMLVKLDQASEIICRMDPLNQAPFGTVGSRGRLRMVLIVSIVSPLIGSMVMNKYMVHYRGLVDGLGVFYVFSRFLYSCGYVQVWLQSTVVLLLVWSRYVALNRIVRMYFPTTPSCGGFLSSTSHTETVICNEKEQLAVLKQIKILHDKLNDVVELVNYCFSVQITFCVGLCFVIGVVCSFGLFRAFIYRNELFYMGVLNFVWYMYYLFFVLFFIAVGSKITREGKRIGVLVHKAINCASSSAVINELNIFSQQLLHRSPVITCGLFVYDWTLLYTMIGATATYLIILIQFDVSFPNLVNVNGTQTAASGV</sequence>
<keyword evidence="3 8" id="KW-0812">Transmembrane</keyword>
<dbReference type="GO" id="GO:0007165">
    <property type="term" value="P:signal transduction"/>
    <property type="evidence" value="ECO:0007669"/>
    <property type="project" value="UniProtKB-KW"/>
</dbReference>
<evidence type="ECO:0000256" key="5">
    <source>
        <dbReference type="ARBA" id="ARBA00023136"/>
    </source>
</evidence>
<evidence type="ECO:0000256" key="8">
    <source>
        <dbReference type="RuleBase" id="RU363108"/>
    </source>
</evidence>
<accession>Q170E5</accession>
<comment type="similarity">
    <text evidence="8">Belongs to the insect chemoreceptor superfamily. Gustatory receptor (GR) family.</text>
</comment>
<evidence type="ECO:0000256" key="2">
    <source>
        <dbReference type="ARBA" id="ARBA00022475"/>
    </source>
</evidence>
<reference evidence="9" key="2">
    <citation type="journal article" date="2007" name="Science">
        <title>Genome sequence of Aedes aegypti, a major arbovirus vector.</title>
        <authorList>
            <person name="Nene V."/>
            <person name="Wortman J.R."/>
            <person name="Lawson D."/>
            <person name="Haas B."/>
            <person name="Kodira C."/>
            <person name="Tu Z.J."/>
            <person name="Loftus B."/>
            <person name="Xi Z."/>
            <person name="Megy K."/>
            <person name="Grabherr M."/>
            <person name="Ren Q."/>
            <person name="Zdobnov E.M."/>
            <person name="Lobo N.F."/>
            <person name="Campbell K.S."/>
            <person name="Brown S.E."/>
            <person name="Bonaldo M.F."/>
            <person name="Zhu J."/>
            <person name="Sinkins S.P."/>
            <person name="Hogenkamp D.G."/>
            <person name="Amedeo P."/>
            <person name="Arensburger P."/>
            <person name="Atkinson P.W."/>
            <person name="Bidwell S."/>
            <person name="Biedler J."/>
            <person name="Birney E."/>
            <person name="Bruggner R.V."/>
            <person name="Costas J."/>
            <person name="Coy M.R."/>
            <person name="Crabtree J."/>
            <person name="Crawford M."/>
            <person name="Debruyn B."/>
            <person name="Decaprio D."/>
            <person name="Eiglmeier K."/>
            <person name="Eisenstadt E."/>
            <person name="El-Dorry H."/>
            <person name="Gelbart W.M."/>
            <person name="Gomes S.L."/>
            <person name="Hammond M."/>
            <person name="Hannick L.I."/>
            <person name="Hogan J.R."/>
            <person name="Holmes M.H."/>
            <person name="Jaffe D."/>
            <person name="Johnston J.S."/>
            <person name="Kennedy R.C."/>
            <person name="Koo H."/>
            <person name="Kravitz S."/>
            <person name="Kriventseva E.V."/>
            <person name="Kulp D."/>
            <person name="Labutti K."/>
            <person name="Lee E."/>
            <person name="Li S."/>
            <person name="Lovin D.D."/>
            <person name="Mao C."/>
            <person name="Mauceli E."/>
            <person name="Menck C.F."/>
            <person name="Miller J.R."/>
            <person name="Montgomery P."/>
            <person name="Mori A."/>
            <person name="Nascimento A.L."/>
            <person name="Naveira H.F."/>
            <person name="Nusbaum C."/>
            <person name="O'leary S."/>
            <person name="Orvis J."/>
            <person name="Pertea M."/>
            <person name="Quesneville H."/>
            <person name="Reidenbach K.R."/>
            <person name="Rogers Y.H."/>
            <person name="Roth C.W."/>
            <person name="Schneider J.R."/>
            <person name="Schatz M."/>
            <person name="Shumway M."/>
            <person name="Stanke M."/>
            <person name="Stinson E.O."/>
            <person name="Tubio J.M."/>
            <person name="Vanzee J.P."/>
            <person name="Verjovski-Almeida S."/>
            <person name="Werner D."/>
            <person name="White O."/>
            <person name="Wyder S."/>
            <person name="Zeng Q."/>
            <person name="Zhao Q."/>
            <person name="Zhao Y."/>
            <person name="Hill C.A."/>
            <person name="Raikhel A.S."/>
            <person name="Soares M.B."/>
            <person name="Knudson D.L."/>
            <person name="Lee N.H."/>
            <person name="Galagan J."/>
            <person name="Salzberg S.L."/>
            <person name="Paulsen I.T."/>
            <person name="Dimopoulos G."/>
            <person name="Collins F.H."/>
            <person name="Birren B."/>
            <person name="Fraser-Liggett C.M."/>
            <person name="Severson D.W."/>
        </authorList>
    </citation>
    <scope>NUCLEOTIDE SEQUENCE [LARGE SCALE GENOMIC DNA]</scope>
    <source>
        <strain evidence="9">Liverpool</strain>
    </source>
</reference>
<dbReference type="PANTHER" id="PTHR21143:SF104">
    <property type="entry name" value="GUSTATORY RECEPTOR 8A-RELATED"/>
    <property type="match status" value="1"/>
</dbReference>
<feature type="transmembrane region" description="Helical" evidence="8">
    <location>
        <begin position="372"/>
        <end position="397"/>
    </location>
</feature>
<dbReference type="GO" id="GO:0005886">
    <property type="term" value="C:plasma membrane"/>
    <property type="evidence" value="ECO:0007669"/>
    <property type="project" value="UniProtKB-SubCell"/>
</dbReference>
<evidence type="ECO:0000256" key="1">
    <source>
        <dbReference type="ARBA" id="ARBA00004651"/>
    </source>
</evidence>
<evidence type="ECO:0000256" key="4">
    <source>
        <dbReference type="ARBA" id="ARBA00022989"/>
    </source>
</evidence>
<keyword evidence="4 8" id="KW-1133">Transmembrane helix</keyword>
<evidence type="ECO:0000256" key="7">
    <source>
        <dbReference type="ARBA" id="ARBA00023224"/>
    </source>
</evidence>
<reference evidence="9" key="3">
    <citation type="submission" date="2012-09" db="EMBL/GenBank/DDBJ databases">
        <authorList>
            <consortium name="VectorBase"/>
        </authorList>
    </citation>
    <scope>NUCLEOTIDE SEQUENCE</scope>
    <source>
        <strain evidence="9">Liverpool</strain>
    </source>
</reference>
<dbReference type="EMBL" id="CH477475">
    <property type="protein sequence ID" value="EAT40327.2"/>
    <property type="molecule type" value="Genomic_DNA"/>
</dbReference>
<feature type="transmembrane region" description="Helical" evidence="8">
    <location>
        <begin position="41"/>
        <end position="62"/>
    </location>
</feature>
<reference evidence="9" key="1">
    <citation type="submission" date="2005-10" db="EMBL/GenBank/DDBJ databases">
        <authorList>
            <person name="Loftus B.J."/>
            <person name="Nene V.M."/>
            <person name="Hannick L.I."/>
            <person name="Bidwell S."/>
            <person name="Haas B."/>
            <person name="Amedeo P."/>
            <person name="Orvis J."/>
            <person name="Wortman J.R."/>
            <person name="White O.R."/>
            <person name="Salzberg S."/>
            <person name="Shumway M."/>
            <person name="Koo H."/>
            <person name="Zhao Y."/>
            <person name="Holmes M."/>
            <person name="Miller J."/>
            <person name="Schatz M."/>
            <person name="Pop M."/>
            <person name="Pai G."/>
            <person name="Utterback T."/>
            <person name="Rogers Y.-H."/>
            <person name="Kravitz S."/>
            <person name="Fraser C.M."/>
        </authorList>
    </citation>
    <scope>NUCLEOTIDE SEQUENCE</scope>
    <source>
        <strain evidence="9">Liverpool</strain>
    </source>
</reference>
<dbReference type="VEuPathDB" id="VectorBase:AAEL007935"/>
<evidence type="ECO:0000313" key="9">
    <source>
        <dbReference type="EMBL" id="EAT40327.2"/>
    </source>
</evidence>
<dbReference type="InterPro" id="IPR013604">
    <property type="entry name" value="7TM_chemorcpt"/>
</dbReference>
<feature type="non-terminal residue" evidence="9">
    <location>
        <position position="1"/>
    </location>
</feature>
<dbReference type="GO" id="GO:0050909">
    <property type="term" value="P:sensory perception of taste"/>
    <property type="evidence" value="ECO:0007669"/>
    <property type="project" value="InterPro"/>
</dbReference>
<dbReference type="GO" id="GO:0007635">
    <property type="term" value="P:chemosensory behavior"/>
    <property type="evidence" value="ECO:0007669"/>
    <property type="project" value="TreeGrafter"/>
</dbReference>
<keyword evidence="6 8" id="KW-0675">Receptor</keyword>
<organism evidence="9 10">
    <name type="scientific">Aedes aegypti</name>
    <name type="common">Yellowfever mosquito</name>
    <name type="synonym">Culex aegypti</name>
    <dbReference type="NCBI Taxonomy" id="7159"/>
    <lineage>
        <taxon>Eukaryota</taxon>
        <taxon>Metazoa</taxon>
        <taxon>Ecdysozoa</taxon>
        <taxon>Arthropoda</taxon>
        <taxon>Hexapoda</taxon>
        <taxon>Insecta</taxon>
        <taxon>Pterygota</taxon>
        <taxon>Neoptera</taxon>
        <taxon>Endopterygota</taxon>
        <taxon>Diptera</taxon>
        <taxon>Nematocera</taxon>
        <taxon>Culicoidea</taxon>
        <taxon>Culicidae</taxon>
        <taxon>Culicinae</taxon>
        <taxon>Aedini</taxon>
        <taxon>Aedes</taxon>
        <taxon>Stegomyia</taxon>
    </lineage>
</organism>
<dbReference type="AlphaFoldDB" id="Q170E5"/>
<dbReference type="PANTHER" id="PTHR21143">
    <property type="entry name" value="INVERTEBRATE GUSTATORY RECEPTOR"/>
    <property type="match status" value="1"/>
</dbReference>
<comment type="function">
    <text evidence="8">Gustatory receptor which mediates acceptance or avoidance behavior, depending on its substrates.</text>
</comment>
<dbReference type="GO" id="GO:0030425">
    <property type="term" value="C:dendrite"/>
    <property type="evidence" value="ECO:0007669"/>
    <property type="project" value="TreeGrafter"/>
</dbReference>
<dbReference type="GO" id="GO:0030424">
    <property type="term" value="C:axon"/>
    <property type="evidence" value="ECO:0007669"/>
    <property type="project" value="TreeGrafter"/>
</dbReference>
<evidence type="ECO:0000313" key="10">
    <source>
        <dbReference type="Proteomes" id="UP000682892"/>
    </source>
</evidence>
<feature type="transmembrane region" description="Helical" evidence="8">
    <location>
        <begin position="181"/>
        <end position="202"/>
    </location>
</feature>
<feature type="transmembrane region" description="Helical" evidence="8">
    <location>
        <begin position="82"/>
        <end position="103"/>
    </location>
</feature>
<protein>
    <recommendedName>
        <fullName evidence="8">Gustatory receptor</fullName>
    </recommendedName>
</protein>
<evidence type="ECO:0000256" key="3">
    <source>
        <dbReference type="ARBA" id="ARBA00022692"/>
    </source>
</evidence>
<dbReference type="GO" id="GO:0043025">
    <property type="term" value="C:neuronal cell body"/>
    <property type="evidence" value="ECO:0007669"/>
    <property type="project" value="TreeGrafter"/>
</dbReference>
<dbReference type="Proteomes" id="UP000682892">
    <property type="component" value="Unassembled WGS sequence"/>
</dbReference>
<name>Q170E5_AEDAE</name>
<keyword evidence="5 8" id="KW-0472">Membrane</keyword>
<feature type="transmembrane region" description="Helical" evidence="8">
    <location>
        <begin position="271"/>
        <end position="294"/>
    </location>
</feature>
<keyword evidence="2 8" id="KW-1003">Cell membrane</keyword>
<gene>
    <name evidence="9" type="primary">GPRgr20j</name>
    <name evidence="9" type="ORF">AaeL_AAEL007935</name>
</gene>